<evidence type="ECO:0000313" key="1">
    <source>
        <dbReference type="EMBL" id="JAH87283.1"/>
    </source>
</evidence>
<dbReference type="EMBL" id="GBXM01021294">
    <property type="protein sequence ID" value="JAH87283.1"/>
    <property type="molecule type" value="Transcribed_RNA"/>
</dbReference>
<sequence>MGPSQLLQGGLVNRIPWVHQKAQCSHTQASLHSYTHTHTHSYALTHSFHNCTENVCLDKGGKAFGCDSFNLLQVLHLCKLAVDLSPAHNKLGLLVSNELQ</sequence>
<reference evidence="1" key="2">
    <citation type="journal article" date="2015" name="Fish Shellfish Immunol.">
        <title>Early steps in the European eel (Anguilla anguilla)-Vibrio vulnificus interaction in the gills: Role of the RtxA13 toxin.</title>
        <authorList>
            <person name="Callol A."/>
            <person name="Pajuelo D."/>
            <person name="Ebbesson L."/>
            <person name="Teles M."/>
            <person name="MacKenzie S."/>
            <person name="Amaro C."/>
        </authorList>
    </citation>
    <scope>NUCLEOTIDE SEQUENCE</scope>
</reference>
<proteinExistence type="predicted"/>
<accession>A0A0E9WCU5</accession>
<name>A0A0E9WCU5_ANGAN</name>
<organism evidence="1">
    <name type="scientific">Anguilla anguilla</name>
    <name type="common">European freshwater eel</name>
    <name type="synonym">Muraena anguilla</name>
    <dbReference type="NCBI Taxonomy" id="7936"/>
    <lineage>
        <taxon>Eukaryota</taxon>
        <taxon>Metazoa</taxon>
        <taxon>Chordata</taxon>
        <taxon>Craniata</taxon>
        <taxon>Vertebrata</taxon>
        <taxon>Euteleostomi</taxon>
        <taxon>Actinopterygii</taxon>
        <taxon>Neopterygii</taxon>
        <taxon>Teleostei</taxon>
        <taxon>Anguilliformes</taxon>
        <taxon>Anguillidae</taxon>
        <taxon>Anguilla</taxon>
    </lineage>
</organism>
<dbReference type="AlphaFoldDB" id="A0A0E9WCU5"/>
<reference evidence="1" key="1">
    <citation type="submission" date="2014-11" db="EMBL/GenBank/DDBJ databases">
        <authorList>
            <person name="Amaro Gonzalez C."/>
        </authorList>
    </citation>
    <scope>NUCLEOTIDE SEQUENCE</scope>
</reference>
<protein>
    <submittedName>
        <fullName evidence="1">Uncharacterized protein</fullName>
    </submittedName>
</protein>